<organism evidence="2 3">
    <name type="scientific">Tahibacter amnicola</name>
    <dbReference type="NCBI Taxonomy" id="2976241"/>
    <lineage>
        <taxon>Bacteria</taxon>
        <taxon>Pseudomonadati</taxon>
        <taxon>Pseudomonadota</taxon>
        <taxon>Gammaproteobacteria</taxon>
        <taxon>Lysobacterales</taxon>
        <taxon>Rhodanobacteraceae</taxon>
        <taxon>Tahibacter</taxon>
    </lineage>
</organism>
<evidence type="ECO:0000256" key="1">
    <source>
        <dbReference type="SAM" id="MobiDB-lite"/>
    </source>
</evidence>
<dbReference type="Proteomes" id="UP001064632">
    <property type="component" value="Chromosome"/>
</dbReference>
<feature type="region of interest" description="Disordered" evidence="1">
    <location>
        <begin position="150"/>
        <end position="172"/>
    </location>
</feature>
<sequence>MLGEAAQSVGPQVLEHLKSEDLDDRAYAATVLGMIGYRPATPELIAATKSEDWRLVLVSVNSLGWLNAVEARPDVQRIARTHSLETVRRQAIQTLEVLDGRRTSVPNRVPDPQSSTGAFSLVEHPFGTRRNACPNGPWRWNGRVVEVPVEGKNGSGTSPQTPSVTTMNLGGRVSSLKVPGGRLVGNSQGEWGGGLYFETDGKEPQTLYERNVDAIVRGPDGVVAIGGLAHLTSDSGFVVAVERTANGYAAAVRLALTSAPERVVPIDASALLISTNIVNLVLRPGWQLEEASCAADTKGR</sequence>
<gene>
    <name evidence="2" type="ORF">N4264_13515</name>
</gene>
<dbReference type="RefSeq" id="WP_261692779.1">
    <property type="nucleotide sequence ID" value="NZ_CP104694.1"/>
</dbReference>
<dbReference type="SUPFAM" id="SSF48371">
    <property type="entry name" value="ARM repeat"/>
    <property type="match status" value="1"/>
</dbReference>
<protein>
    <submittedName>
        <fullName evidence="2">HEAT repeat domain-containing protein</fullName>
    </submittedName>
</protein>
<evidence type="ECO:0000313" key="3">
    <source>
        <dbReference type="Proteomes" id="UP001064632"/>
    </source>
</evidence>
<dbReference type="Gene3D" id="1.25.10.10">
    <property type="entry name" value="Leucine-rich Repeat Variant"/>
    <property type="match status" value="1"/>
</dbReference>
<dbReference type="Pfam" id="PF13646">
    <property type="entry name" value="HEAT_2"/>
    <property type="match status" value="1"/>
</dbReference>
<name>A0ABY6B6Q5_9GAMM</name>
<proteinExistence type="predicted"/>
<accession>A0ABY6B6Q5</accession>
<dbReference type="InterPro" id="IPR016024">
    <property type="entry name" value="ARM-type_fold"/>
</dbReference>
<dbReference type="InterPro" id="IPR011989">
    <property type="entry name" value="ARM-like"/>
</dbReference>
<feature type="compositionally biased region" description="Polar residues" evidence="1">
    <location>
        <begin position="155"/>
        <end position="168"/>
    </location>
</feature>
<keyword evidence="3" id="KW-1185">Reference proteome</keyword>
<reference evidence="2" key="1">
    <citation type="submission" date="2022-09" db="EMBL/GenBank/DDBJ databases">
        <title>Tahibacter sp. nov., isolated from a fresh water.</title>
        <authorList>
            <person name="Baek J.H."/>
            <person name="Lee J.K."/>
            <person name="Kim J.M."/>
            <person name="Jeon C.O."/>
        </authorList>
    </citation>
    <scope>NUCLEOTIDE SEQUENCE</scope>
    <source>
        <strain evidence="2">W38</strain>
    </source>
</reference>
<dbReference type="EMBL" id="CP104694">
    <property type="protein sequence ID" value="UXI65783.1"/>
    <property type="molecule type" value="Genomic_DNA"/>
</dbReference>
<evidence type="ECO:0000313" key="2">
    <source>
        <dbReference type="EMBL" id="UXI65783.1"/>
    </source>
</evidence>